<gene>
    <name evidence="3" type="ORF">GAYE_SCF28MG4725</name>
</gene>
<evidence type="ECO:0000313" key="3">
    <source>
        <dbReference type="EMBL" id="KAK4526808.1"/>
    </source>
</evidence>
<comment type="caution">
    <text evidence="3">The sequence shown here is derived from an EMBL/GenBank/DDBJ whole genome shotgun (WGS) entry which is preliminary data.</text>
</comment>
<dbReference type="Proteomes" id="UP001300502">
    <property type="component" value="Unassembled WGS sequence"/>
</dbReference>
<sequence>MPLESVDVFANHKGGCGKTVLLFHAACQYAKQHSEQKVCVMDMTVIGDISRLLLGGDVYESKNINGLEELAEKYSTSIALEDAALGVGKSSSSTANSKKRESSFYLHSPPPKGTRSTIENIQVEQYMLQVSEVNKYIPSNLYLTVGGGSKEQIVFDQDKKERIIETLRESFHKSSDSWKIFLDTDGDLTFSCYTQIALCFADKVVIPLMPSYIDFRRVSSFLEEFYSLQESRNGSAKILGVVWNNIDSQKNEPWKPFSNVFTPTNAVKSVIKDLNTHLARVAQHFSQIFYHPLPDDTQDEDKLCEMFSQSSSLLMRNFGVTGMASTDCGIPFCSMTKGELVGSRMKYQLNEESIKNMCLNVQELLDKLS</sequence>
<feature type="domain" description="AAA" evidence="2">
    <location>
        <begin position="8"/>
        <end position="235"/>
    </location>
</feature>
<dbReference type="InterPro" id="IPR025669">
    <property type="entry name" value="AAA_dom"/>
</dbReference>
<name>A0AAV9IHM9_9RHOD</name>
<dbReference type="AlphaFoldDB" id="A0AAV9IHM9"/>
<organism evidence="3 4">
    <name type="scientific">Galdieria yellowstonensis</name>
    <dbReference type="NCBI Taxonomy" id="3028027"/>
    <lineage>
        <taxon>Eukaryota</taxon>
        <taxon>Rhodophyta</taxon>
        <taxon>Bangiophyceae</taxon>
        <taxon>Galdieriales</taxon>
        <taxon>Galdieriaceae</taxon>
        <taxon>Galdieria</taxon>
    </lineage>
</organism>
<reference evidence="3 4" key="1">
    <citation type="submission" date="2022-07" db="EMBL/GenBank/DDBJ databases">
        <title>Genome-wide signatures of adaptation to extreme environments.</title>
        <authorList>
            <person name="Cho C.H."/>
            <person name="Yoon H.S."/>
        </authorList>
    </citation>
    <scope>NUCLEOTIDE SEQUENCE [LARGE SCALE GENOMIC DNA]</scope>
    <source>
        <strain evidence="3 4">108.79 E11</strain>
    </source>
</reference>
<dbReference type="SUPFAM" id="SSF52540">
    <property type="entry name" value="P-loop containing nucleoside triphosphate hydrolases"/>
    <property type="match status" value="1"/>
</dbReference>
<evidence type="ECO:0000313" key="4">
    <source>
        <dbReference type="Proteomes" id="UP001300502"/>
    </source>
</evidence>
<dbReference type="Gene3D" id="3.40.50.300">
    <property type="entry name" value="P-loop containing nucleotide triphosphate hydrolases"/>
    <property type="match status" value="1"/>
</dbReference>
<dbReference type="Pfam" id="PF13614">
    <property type="entry name" value="AAA_31"/>
    <property type="match status" value="1"/>
</dbReference>
<evidence type="ECO:0000256" key="1">
    <source>
        <dbReference type="SAM" id="MobiDB-lite"/>
    </source>
</evidence>
<proteinExistence type="predicted"/>
<dbReference type="EMBL" id="JANCYU010000044">
    <property type="protein sequence ID" value="KAK4526808.1"/>
    <property type="molecule type" value="Genomic_DNA"/>
</dbReference>
<dbReference type="InterPro" id="IPR050678">
    <property type="entry name" value="DNA_Partitioning_ATPase"/>
</dbReference>
<feature type="region of interest" description="Disordered" evidence="1">
    <location>
        <begin position="88"/>
        <end position="115"/>
    </location>
</feature>
<accession>A0AAV9IHM9</accession>
<keyword evidence="4" id="KW-1185">Reference proteome</keyword>
<dbReference type="PANTHER" id="PTHR13696">
    <property type="entry name" value="P-LOOP CONTAINING NUCLEOSIDE TRIPHOSPHATE HYDROLASE"/>
    <property type="match status" value="1"/>
</dbReference>
<dbReference type="PANTHER" id="PTHR13696:SF99">
    <property type="entry name" value="COBYRINIC ACID AC-DIAMIDE SYNTHASE"/>
    <property type="match status" value="1"/>
</dbReference>
<protein>
    <recommendedName>
        <fullName evidence="2">AAA domain-containing protein</fullName>
    </recommendedName>
</protein>
<evidence type="ECO:0000259" key="2">
    <source>
        <dbReference type="Pfam" id="PF13614"/>
    </source>
</evidence>
<dbReference type="InterPro" id="IPR027417">
    <property type="entry name" value="P-loop_NTPase"/>
</dbReference>